<accession>A0AAV2IN52</accession>
<dbReference type="EMBL" id="CAXITT010001160">
    <property type="protein sequence ID" value="CAL1548073.1"/>
    <property type="molecule type" value="Genomic_DNA"/>
</dbReference>
<keyword evidence="2" id="KW-1185">Reference proteome</keyword>
<reference evidence="1 2" key="1">
    <citation type="submission" date="2024-04" db="EMBL/GenBank/DDBJ databases">
        <authorList>
            <consortium name="Genoscope - CEA"/>
            <person name="William W."/>
        </authorList>
    </citation>
    <scope>NUCLEOTIDE SEQUENCE [LARGE SCALE GENOMIC DNA]</scope>
</reference>
<gene>
    <name evidence="1" type="ORF">GSLYS_00021390001</name>
</gene>
<feature type="non-terminal residue" evidence="1">
    <location>
        <position position="153"/>
    </location>
</feature>
<proteinExistence type="predicted"/>
<dbReference type="Proteomes" id="UP001497497">
    <property type="component" value="Unassembled WGS sequence"/>
</dbReference>
<name>A0AAV2IN52_LYMST</name>
<sequence>KGQIFLNGKLYSLTSHARDSRFVTSWSVTSDDDLYVLEMIKAPPFPTTDPYETWSTLPFPDTTNDFPPNRPVRQASGTYIIDVAVMVDYFGYQQFYKLDGIFAEQTLLEFTAFVMAEVDEIYQTIRNTTFKIRVSLLRVIVMKRAGWSPFTEK</sequence>
<protein>
    <submittedName>
        <fullName evidence="1">Uncharacterized protein</fullName>
    </submittedName>
</protein>
<comment type="caution">
    <text evidence="1">The sequence shown here is derived from an EMBL/GenBank/DDBJ whole genome shotgun (WGS) entry which is preliminary data.</text>
</comment>
<dbReference type="AlphaFoldDB" id="A0AAV2IN52"/>
<evidence type="ECO:0000313" key="1">
    <source>
        <dbReference type="EMBL" id="CAL1548073.1"/>
    </source>
</evidence>
<feature type="non-terminal residue" evidence="1">
    <location>
        <position position="1"/>
    </location>
</feature>
<organism evidence="1 2">
    <name type="scientific">Lymnaea stagnalis</name>
    <name type="common">Great pond snail</name>
    <name type="synonym">Helix stagnalis</name>
    <dbReference type="NCBI Taxonomy" id="6523"/>
    <lineage>
        <taxon>Eukaryota</taxon>
        <taxon>Metazoa</taxon>
        <taxon>Spiralia</taxon>
        <taxon>Lophotrochozoa</taxon>
        <taxon>Mollusca</taxon>
        <taxon>Gastropoda</taxon>
        <taxon>Heterobranchia</taxon>
        <taxon>Euthyneura</taxon>
        <taxon>Panpulmonata</taxon>
        <taxon>Hygrophila</taxon>
        <taxon>Lymnaeoidea</taxon>
        <taxon>Lymnaeidae</taxon>
        <taxon>Lymnaea</taxon>
    </lineage>
</organism>
<evidence type="ECO:0000313" key="2">
    <source>
        <dbReference type="Proteomes" id="UP001497497"/>
    </source>
</evidence>